<dbReference type="InterPro" id="IPR044097">
    <property type="entry name" value="Bds1/SdsA1_MBL-fold"/>
</dbReference>
<dbReference type="SUPFAM" id="SSF55718">
    <property type="entry name" value="SCP-like"/>
    <property type="match status" value="1"/>
</dbReference>
<name>A0AA38YF65_9EURO</name>
<evidence type="ECO:0000256" key="4">
    <source>
        <dbReference type="ARBA" id="ARBA00033751"/>
    </source>
</evidence>
<evidence type="ECO:0000313" key="7">
    <source>
        <dbReference type="Proteomes" id="UP001172681"/>
    </source>
</evidence>
<reference evidence="6" key="1">
    <citation type="submission" date="2022-10" db="EMBL/GenBank/DDBJ databases">
        <title>Culturing micro-colonial fungi from biological soil crusts in the Mojave desert and describing Neophaeococcomyces mojavensis, and introducing the new genera and species Taxawa tesnikishii.</title>
        <authorList>
            <person name="Kurbessoian T."/>
            <person name="Stajich J.E."/>
        </authorList>
    </citation>
    <scope>NUCLEOTIDE SEQUENCE</scope>
    <source>
        <strain evidence="6">TK_35</strain>
    </source>
</reference>
<dbReference type="InterPro" id="IPR029228">
    <property type="entry name" value="Alkyl_sulf_dimr"/>
</dbReference>
<dbReference type="CDD" id="cd07710">
    <property type="entry name" value="arylsulfatase_Sdsa1-like_MBL-fold"/>
    <property type="match status" value="1"/>
</dbReference>
<sequence>MAFEPSFNDTQDYNDATRGFIAKLEPGIIKDSEGKVVWDIDQFGFMEKECPSTVHPYLWRQGQLNSKQGLFEITPGIYQIRAFDLSNMTIVEGKEGILVIDPLVSCECAAAALNIYQQHRGQRKVTGLIYSHSHGDHYMGAEGVLSPEQLATPHLPIIAPDGFMEAVMSESILAGPAMRQRAAFMYGKALPRTATGHVGVGLGMGSSTGKTSLIPPNLLIKETGEEHIVDSIRIVFQMVPGTEAPAEINFHLPDFNALCVPETCTNCLHNIVTLRGAQVRDAKAWSGYLDEAIVLFGDKSDVLFGSHNWSVWGQHELIDRLATQRDLYGYLHDQTVRMMNLGMTGIEIAEQIQLPDKLATSWHCRGFYGSISHNVKGIYQKYMTWFDGNPVNLWQHPPAATGQRYVECLGGLDVVSLQAQTYEGQGDLRFAATLLAHANAADPTHEPTKRQLARVYEKLGFGAENATWRNFYLTAAQHLRTGKQAGMVAGGRTPLGPNLSVDQWFDIMSVQIDGSTAAGKTCLIDFNLTDSGERWRLILSNSVLTHRRYPANVKLTGQADLELTLSRLDLLEVLRGNMSKAVQQKGDFGALQKLLGLVAVQQGSARGPSQL</sequence>
<keyword evidence="2" id="KW-0378">Hydrolase</keyword>
<dbReference type="InterPro" id="IPR001279">
    <property type="entry name" value="Metallo-B-lactamas"/>
</dbReference>
<evidence type="ECO:0000256" key="1">
    <source>
        <dbReference type="ARBA" id="ARBA00022723"/>
    </source>
</evidence>
<dbReference type="GO" id="GO:0046983">
    <property type="term" value="F:protein dimerization activity"/>
    <property type="evidence" value="ECO:0007669"/>
    <property type="project" value="InterPro"/>
</dbReference>
<dbReference type="Proteomes" id="UP001172681">
    <property type="component" value="Unassembled WGS sequence"/>
</dbReference>
<dbReference type="Gene3D" id="3.30.1050.10">
    <property type="entry name" value="SCP2 sterol-binding domain"/>
    <property type="match status" value="1"/>
</dbReference>
<accession>A0AA38YF65</accession>
<dbReference type="InterPro" id="IPR052195">
    <property type="entry name" value="Bact_Alkyl/Aryl-Sulfatase"/>
</dbReference>
<dbReference type="PANTHER" id="PTHR43223">
    <property type="entry name" value="ALKYL/ARYL-SULFATASE"/>
    <property type="match status" value="1"/>
</dbReference>
<evidence type="ECO:0000256" key="3">
    <source>
        <dbReference type="ARBA" id="ARBA00022833"/>
    </source>
</evidence>
<dbReference type="Pfam" id="PF14863">
    <property type="entry name" value="Alkyl_sulf_dimr"/>
    <property type="match status" value="1"/>
</dbReference>
<dbReference type="Gene3D" id="3.60.15.30">
    <property type="entry name" value="Metallo-beta-lactamase domain"/>
    <property type="match status" value="1"/>
</dbReference>
<keyword evidence="1" id="KW-0479">Metal-binding</keyword>
<evidence type="ECO:0000256" key="2">
    <source>
        <dbReference type="ARBA" id="ARBA00022801"/>
    </source>
</evidence>
<dbReference type="InterPro" id="IPR038536">
    <property type="entry name" value="Alkyl/aryl-sulf_dimr_sf"/>
</dbReference>
<dbReference type="SMART" id="SM00849">
    <property type="entry name" value="Lactamase_B"/>
    <property type="match status" value="1"/>
</dbReference>
<dbReference type="InterPro" id="IPR036527">
    <property type="entry name" value="SCP2_sterol-bd_dom_sf"/>
</dbReference>
<dbReference type="SUPFAM" id="SSF56281">
    <property type="entry name" value="Metallo-hydrolase/oxidoreductase"/>
    <property type="match status" value="1"/>
</dbReference>
<feature type="domain" description="Metallo-beta-lactamase" evidence="5">
    <location>
        <begin position="85"/>
        <end position="307"/>
    </location>
</feature>
<keyword evidence="3" id="KW-0862">Zinc</keyword>
<dbReference type="FunFam" id="3.60.15.30:FF:000001">
    <property type="entry name" value="Alkyl/aryl-sulfatase BDS1"/>
    <property type="match status" value="1"/>
</dbReference>
<dbReference type="GO" id="GO:0018909">
    <property type="term" value="P:dodecyl sulfate metabolic process"/>
    <property type="evidence" value="ECO:0007669"/>
    <property type="project" value="InterPro"/>
</dbReference>
<comment type="caution">
    <text evidence="6">The sequence shown here is derived from an EMBL/GenBank/DDBJ whole genome shotgun (WGS) entry which is preliminary data.</text>
</comment>
<dbReference type="Gene3D" id="1.25.40.880">
    <property type="entry name" value="Alkyl sulfatase, dimerisation domain"/>
    <property type="match status" value="1"/>
</dbReference>
<evidence type="ECO:0000313" key="6">
    <source>
        <dbReference type="EMBL" id="KAJ9646732.1"/>
    </source>
</evidence>
<dbReference type="GO" id="GO:0018741">
    <property type="term" value="F:linear primary-alkylsulfatase activity"/>
    <property type="evidence" value="ECO:0007669"/>
    <property type="project" value="InterPro"/>
</dbReference>
<protein>
    <recommendedName>
        <fullName evidence="5">Metallo-beta-lactamase domain-containing protein</fullName>
    </recommendedName>
</protein>
<dbReference type="InterPro" id="IPR029229">
    <property type="entry name" value="Alkyl_sulf_C"/>
</dbReference>
<keyword evidence="7" id="KW-1185">Reference proteome</keyword>
<dbReference type="Pfam" id="PF14864">
    <property type="entry name" value="Alkyl_sulf_C"/>
    <property type="match status" value="1"/>
</dbReference>
<dbReference type="PANTHER" id="PTHR43223:SF1">
    <property type="entry name" value="ALKYL_ARYL-SULFATASE BDS1"/>
    <property type="match status" value="1"/>
</dbReference>
<dbReference type="InterPro" id="IPR036866">
    <property type="entry name" value="RibonucZ/Hydroxyglut_hydro"/>
</dbReference>
<organism evidence="6 7">
    <name type="scientific">Knufia peltigerae</name>
    <dbReference type="NCBI Taxonomy" id="1002370"/>
    <lineage>
        <taxon>Eukaryota</taxon>
        <taxon>Fungi</taxon>
        <taxon>Dikarya</taxon>
        <taxon>Ascomycota</taxon>
        <taxon>Pezizomycotina</taxon>
        <taxon>Eurotiomycetes</taxon>
        <taxon>Chaetothyriomycetidae</taxon>
        <taxon>Chaetothyriales</taxon>
        <taxon>Trichomeriaceae</taxon>
        <taxon>Knufia</taxon>
    </lineage>
</organism>
<dbReference type="GO" id="GO:0046872">
    <property type="term" value="F:metal ion binding"/>
    <property type="evidence" value="ECO:0007669"/>
    <property type="project" value="UniProtKB-KW"/>
</dbReference>
<dbReference type="AlphaFoldDB" id="A0AA38YF65"/>
<dbReference type="Pfam" id="PF00753">
    <property type="entry name" value="Lactamase_B"/>
    <property type="match status" value="1"/>
</dbReference>
<comment type="similarity">
    <text evidence="4">Belongs to the metallo-beta-lactamase superfamily. Type III sulfatase family.</text>
</comment>
<dbReference type="EMBL" id="JAPDRN010000002">
    <property type="protein sequence ID" value="KAJ9646732.1"/>
    <property type="molecule type" value="Genomic_DNA"/>
</dbReference>
<evidence type="ECO:0000259" key="5">
    <source>
        <dbReference type="SMART" id="SM00849"/>
    </source>
</evidence>
<gene>
    <name evidence="6" type="ORF">H2204_000424</name>
</gene>
<proteinExistence type="inferred from homology"/>